<keyword evidence="3" id="KW-0677">Repeat</keyword>
<dbReference type="PANTHER" id="PTHR12352">
    <property type="entry name" value="SECRETED MODULAR CALCIUM-BINDING PROTEIN"/>
    <property type="match status" value="1"/>
</dbReference>
<feature type="signal peptide" evidence="6">
    <location>
        <begin position="1"/>
        <end position="20"/>
    </location>
</feature>
<dbReference type="SMART" id="SM00217">
    <property type="entry name" value="WAP"/>
    <property type="match status" value="1"/>
</dbReference>
<name>A0A6P8ID15_ACTTE</name>
<evidence type="ECO:0000256" key="6">
    <source>
        <dbReference type="SAM" id="SignalP"/>
    </source>
</evidence>
<feature type="chain" id="PRO_5028274929" evidence="6">
    <location>
        <begin position="21"/>
        <end position="338"/>
    </location>
</feature>
<gene>
    <name evidence="10" type="primary">LOC116299337</name>
</gene>
<evidence type="ECO:0000256" key="3">
    <source>
        <dbReference type="ARBA" id="ARBA00022737"/>
    </source>
</evidence>
<feature type="disulfide bond" evidence="5">
    <location>
        <begin position="161"/>
        <end position="181"/>
    </location>
</feature>
<sequence>MMQKLFVLALLLGQVYISTTEKVGICKPAPAFGPCVITCGADEDCDGIHKCCSNGCGAWCSEPTCPLKQTKVDCPASLCNYVGCPGKPQESVQCSVDFCNQCIVSFRNVTTGDPVDCGPVETLCPRMLSSTNQHLLGQYRPKCDKYGAFEKIQCHEGYCFCVDTRSGVPDMSTSVRGTPKCPEKTLCQKQVDEAMKLPPIGRFVPQCKSDGSFQEKRYHLSTGQCWCVDSYGREWFGTRSHSPTLDCTASVCPSGVTQLKCDPVLCHTAKCPGYEKASCRVNPCGQCKPEFLDQYNRQIKYATTCTTDERREEVDTSCWTLIRITEDLYRLATKKVMT</sequence>
<dbReference type="InterPro" id="IPR008197">
    <property type="entry name" value="WAP_dom"/>
</dbReference>
<proteinExistence type="predicted"/>
<dbReference type="GO" id="GO:0030414">
    <property type="term" value="F:peptidase inhibitor activity"/>
    <property type="evidence" value="ECO:0007669"/>
    <property type="project" value="InterPro"/>
</dbReference>
<dbReference type="AlphaFoldDB" id="A0A6P8ID15"/>
<organism evidence="9 10">
    <name type="scientific">Actinia tenebrosa</name>
    <name type="common">Australian red waratah sea anemone</name>
    <dbReference type="NCBI Taxonomy" id="6105"/>
    <lineage>
        <taxon>Eukaryota</taxon>
        <taxon>Metazoa</taxon>
        <taxon>Cnidaria</taxon>
        <taxon>Anthozoa</taxon>
        <taxon>Hexacorallia</taxon>
        <taxon>Actiniaria</taxon>
        <taxon>Actiniidae</taxon>
        <taxon>Actinia</taxon>
    </lineage>
</organism>
<comment type="caution">
    <text evidence="5">Lacks conserved residue(s) required for the propagation of feature annotation.</text>
</comment>
<dbReference type="CDD" id="cd00191">
    <property type="entry name" value="TY"/>
    <property type="match status" value="2"/>
</dbReference>
<protein>
    <submittedName>
        <fullName evidence="10">Nidogen-2-like</fullName>
    </submittedName>
</protein>
<dbReference type="PROSITE" id="PS51162">
    <property type="entry name" value="THYROGLOBULIN_1_2"/>
    <property type="match status" value="2"/>
</dbReference>
<dbReference type="InterPro" id="IPR051950">
    <property type="entry name" value="Dev_reg/Prot_inhib"/>
</dbReference>
<feature type="disulfide bond" evidence="5">
    <location>
        <begin position="227"/>
        <end position="247"/>
    </location>
</feature>
<keyword evidence="9" id="KW-1185">Reference proteome</keyword>
<dbReference type="Gene3D" id="4.10.800.10">
    <property type="entry name" value="Thyroglobulin type-1"/>
    <property type="match status" value="2"/>
</dbReference>
<dbReference type="Gene3D" id="4.10.75.10">
    <property type="entry name" value="Elafin-like"/>
    <property type="match status" value="1"/>
</dbReference>
<keyword evidence="2" id="KW-0964">Secreted</keyword>
<evidence type="ECO:0000313" key="9">
    <source>
        <dbReference type="Proteomes" id="UP000515163"/>
    </source>
</evidence>
<dbReference type="SMART" id="SM00211">
    <property type="entry name" value="TY"/>
    <property type="match status" value="2"/>
</dbReference>
<dbReference type="RefSeq" id="XP_031563837.1">
    <property type="nucleotide sequence ID" value="XM_031707977.1"/>
</dbReference>
<feature type="domain" description="WAP" evidence="8">
    <location>
        <begin position="19"/>
        <end position="64"/>
    </location>
</feature>
<dbReference type="InterPro" id="IPR000716">
    <property type="entry name" value="Thyroglobulin_1"/>
</dbReference>
<accession>A0A6P8ID15</accession>
<dbReference type="InParanoid" id="A0A6P8ID15"/>
<evidence type="ECO:0000256" key="5">
    <source>
        <dbReference type="PROSITE-ProRule" id="PRU00500"/>
    </source>
</evidence>
<keyword evidence="6" id="KW-0732">Signal</keyword>
<feature type="domain" description="Thyroglobulin type-1" evidence="7">
    <location>
        <begin position="121"/>
        <end position="181"/>
    </location>
</feature>
<feature type="domain" description="Thyroglobulin type-1" evidence="7">
    <location>
        <begin position="184"/>
        <end position="247"/>
    </location>
</feature>
<dbReference type="Pfam" id="PF00086">
    <property type="entry name" value="Thyroglobulin_1"/>
    <property type="match status" value="2"/>
</dbReference>
<dbReference type="PROSITE" id="PS51390">
    <property type="entry name" value="WAP"/>
    <property type="match status" value="1"/>
</dbReference>
<comment type="subcellular location">
    <subcellularLocation>
        <location evidence="1">Secreted</location>
    </subcellularLocation>
</comment>
<evidence type="ECO:0000259" key="8">
    <source>
        <dbReference type="PROSITE" id="PS51390"/>
    </source>
</evidence>
<dbReference type="PANTHER" id="PTHR12352:SF3">
    <property type="entry name" value="NIDOGEN-2"/>
    <property type="match status" value="1"/>
</dbReference>
<feature type="disulfide bond" evidence="5">
    <location>
        <begin position="124"/>
        <end position="143"/>
    </location>
</feature>
<dbReference type="OrthoDB" id="406800at2759"/>
<dbReference type="GO" id="GO:0005615">
    <property type="term" value="C:extracellular space"/>
    <property type="evidence" value="ECO:0007669"/>
    <property type="project" value="TreeGrafter"/>
</dbReference>
<dbReference type="KEGG" id="aten:116299337"/>
<evidence type="ECO:0000259" key="7">
    <source>
        <dbReference type="PROSITE" id="PS51162"/>
    </source>
</evidence>
<dbReference type="Pfam" id="PF00095">
    <property type="entry name" value="WAP"/>
    <property type="match status" value="1"/>
</dbReference>
<dbReference type="InterPro" id="IPR036645">
    <property type="entry name" value="Elafin-like_sf"/>
</dbReference>
<dbReference type="Proteomes" id="UP000515163">
    <property type="component" value="Unplaced"/>
</dbReference>
<dbReference type="SUPFAM" id="SSF57256">
    <property type="entry name" value="Elafin-like"/>
    <property type="match status" value="1"/>
</dbReference>
<dbReference type="InterPro" id="IPR036857">
    <property type="entry name" value="Thyroglobulin_1_sf"/>
</dbReference>
<evidence type="ECO:0000256" key="2">
    <source>
        <dbReference type="ARBA" id="ARBA00022525"/>
    </source>
</evidence>
<evidence type="ECO:0000256" key="1">
    <source>
        <dbReference type="ARBA" id="ARBA00004613"/>
    </source>
</evidence>
<reference evidence="10" key="1">
    <citation type="submission" date="2025-08" db="UniProtKB">
        <authorList>
            <consortium name="RefSeq"/>
        </authorList>
    </citation>
    <scope>IDENTIFICATION</scope>
    <source>
        <tissue evidence="10">Tentacle</tissue>
    </source>
</reference>
<dbReference type="GeneID" id="116299337"/>
<evidence type="ECO:0000256" key="4">
    <source>
        <dbReference type="ARBA" id="ARBA00023157"/>
    </source>
</evidence>
<dbReference type="SUPFAM" id="SSF57610">
    <property type="entry name" value="Thyroglobulin type-1 domain"/>
    <property type="match status" value="2"/>
</dbReference>
<keyword evidence="4 5" id="KW-1015">Disulfide bond</keyword>
<evidence type="ECO:0000313" key="10">
    <source>
        <dbReference type="RefSeq" id="XP_031563837.1"/>
    </source>
</evidence>